<dbReference type="Proteomes" id="UP000383932">
    <property type="component" value="Unassembled WGS sequence"/>
</dbReference>
<reference evidence="7 8" key="1">
    <citation type="journal article" date="2019" name="Fungal Biol. Biotechnol.">
        <title>Draft genome sequence of fastidious pathogen Ceratobasidium theobromae, which causes vascular-streak dieback in Theobroma cacao.</title>
        <authorList>
            <person name="Ali S.S."/>
            <person name="Asman A."/>
            <person name="Shao J."/>
            <person name="Firmansyah A.P."/>
            <person name="Susilo A.W."/>
            <person name="Rosmana A."/>
            <person name="McMahon P."/>
            <person name="Junaid M."/>
            <person name="Guest D."/>
            <person name="Kheng T.Y."/>
            <person name="Meinhardt L.W."/>
            <person name="Bailey B.A."/>
        </authorList>
    </citation>
    <scope>NUCLEOTIDE SEQUENCE [LARGE SCALE GENOMIC DNA]</scope>
    <source>
        <strain evidence="7 8">CT2</strain>
    </source>
</reference>
<comment type="caution">
    <text evidence="7">The sequence shown here is derived from an EMBL/GenBank/DDBJ whole genome shotgun (WGS) entry which is preliminary data.</text>
</comment>
<dbReference type="InterPro" id="IPR052430">
    <property type="entry name" value="IVT-Associated"/>
</dbReference>
<keyword evidence="2 6" id="KW-0812">Transmembrane</keyword>
<dbReference type="PANTHER" id="PTHR47804:SF3">
    <property type="entry name" value="PROTEIN BRE4"/>
    <property type="match status" value="1"/>
</dbReference>
<dbReference type="PANTHER" id="PTHR47804">
    <property type="entry name" value="60S RIBOSOMAL PROTEIN L19"/>
    <property type="match status" value="1"/>
</dbReference>
<evidence type="ECO:0000313" key="7">
    <source>
        <dbReference type="EMBL" id="KAB5593121.1"/>
    </source>
</evidence>
<dbReference type="OrthoDB" id="68611at2759"/>
<feature type="transmembrane region" description="Helical" evidence="6">
    <location>
        <begin position="14"/>
        <end position="33"/>
    </location>
</feature>
<dbReference type="GO" id="GO:0016020">
    <property type="term" value="C:membrane"/>
    <property type="evidence" value="ECO:0007669"/>
    <property type="project" value="UniProtKB-SubCell"/>
</dbReference>
<gene>
    <name evidence="7" type="ORF">CTheo_3423</name>
</gene>
<proteinExistence type="predicted"/>
<feature type="transmembrane region" description="Helical" evidence="6">
    <location>
        <begin position="806"/>
        <end position="824"/>
    </location>
</feature>
<feature type="region of interest" description="Disordered" evidence="5">
    <location>
        <begin position="920"/>
        <end position="959"/>
    </location>
</feature>
<feature type="transmembrane region" description="Helical" evidence="6">
    <location>
        <begin position="836"/>
        <end position="857"/>
    </location>
</feature>
<protein>
    <submittedName>
        <fullName evidence="7">Fusaric acid resistance-like protein</fullName>
    </submittedName>
</protein>
<evidence type="ECO:0000313" key="8">
    <source>
        <dbReference type="Proteomes" id="UP000383932"/>
    </source>
</evidence>
<keyword evidence="4 6" id="KW-0472">Membrane</keyword>
<feature type="region of interest" description="Disordered" evidence="5">
    <location>
        <begin position="1107"/>
        <end position="1152"/>
    </location>
</feature>
<evidence type="ECO:0000256" key="1">
    <source>
        <dbReference type="ARBA" id="ARBA00004141"/>
    </source>
</evidence>
<sequence length="1316" mass="142870">MFCSTYRSLFICRYALIIAAAFGSSLWLCFAGYPNALHYGLIDSSPPGRLSPWIPPRLLQRPGIWYSRSQSGAPLQGLEFLYKEIGAYAWQRLSRQGNYARRWRPPTLSSQTVHATLPTRTLDASSDVLMRSAATCDDVISQQRRDRASLGAALVINANPRVVSCVESNHKSGTKFVQKYKDRPARPNNSILAMHRLIPLLSRLRPSAQLLCRMSVVFICALVAVLRPTRKLTGPYSFLILTAKDIGFPPSANPSAQIEALGNPDASQSTAWANIPPLSGEHGRCSDRSGVEQPGHGLRYTATSAPYLLMCSVAGLVRSRLPRLALASRAACFVGIWLLSRTSATLKWDYHEFTELLFVCSVAGAASLVVSLIARIFTHPGGYATDVIDALGVLKELLQLSTVQTFSPDAKASSRIETLHGTSLDKALALHVSYAYSAFELRLGRVPIKAIKPLLTTVNRVREELAWGKVSSVRFTDTSGECTMLAQLDDPCRVCSSAIIDGISVLQAAVGKCYGVRLAANAHKTVRIDAPLVARAAISAARTELKAKLDWVVHETNKRAVPSRSTETQHRELFQKSLHSASLLHISSELVRALTLAHGILTLYHTTPRPRLFFLRPSWIWLGLSPRALVAEEDTPIPPAANAGAGEPELGLGPTSDGLSMHEVESVLLPSPTIMPGSGSRWSMRSPGALRTRIRVSNWLRRARHSTHVQHAVKNALGIGLLIVPGVNAEHGAHVENRDMAIGGFRIKLVRARGADDGLDKFGTGIGALYAYITWLIVGVNPSGIVVLVTAAEVFLTWLVRSSTPGVGVVASVTIPPILFTPYLEIGHTSMIKLVGLRSLQISIGIIAALVINHVVYPKHVRVLFLSGMARVLEDVRELYSGLSRRTLNESRWKAGEWDASSAKLELRIQLPIDPADKAEADGGVSGGNGSRATAGGSGGGTATGALQRATRGDRGCTGAATASALEQVTAEMMEALRSMRATDVGYALAENEVLDEMVNVLEGLIQVARGLFGTSAWFDGADGWPPSDVDDAPTMISHFSRKDDPESRARLLSHILDPEYTGQSAVLAGPLARSLPQPSVFVDRWGEHDPDYRPFGSHPVITPLDEPRPWPWGDDDERPSNPSSLPSSYRSSLSSRLSSPASEYSDSRKRISPPAYIPRSALFPWTPAQRAARTHEIRRIPPAPIFVEEDEGAPLALVDSRYVPGYGHFSAPPPQPAPQPGKHTVAKYFRPRAHTVPSPPVHPRSEASEEDEPQSYDPCSSRIPVLTISTSPASSSGHSFRQSFYSLGLRTKLGLHHIKNRVRRASSAAKRPLSL</sequence>
<feature type="region of interest" description="Disordered" evidence="5">
    <location>
        <begin position="1234"/>
        <end position="1263"/>
    </location>
</feature>
<comment type="subcellular location">
    <subcellularLocation>
        <location evidence="1">Membrane</location>
        <topology evidence="1">Multi-pass membrane protein</topology>
    </subcellularLocation>
</comment>
<keyword evidence="8" id="KW-1185">Reference proteome</keyword>
<organism evidence="7 8">
    <name type="scientific">Ceratobasidium theobromae</name>
    <dbReference type="NCBI Taxonomy" id="1582974"/>
    <lineage>
        <taxon>Eukaryota</taxon>
        <taxon>Fungi</taxon>
        <taxon>Dikarya</taxon>
        <taxon>Basidiomycota</taxon>
        <taxon>Agaricomycotina</taxon>
        <taxon>Agaricomycetes</taxon>
        <taxon>Cantharellales</taxon>
        <taxon>Ceratobasidiaceae</taxon>
        <taxon>Ceratobasidium</taxon>
    </lineage>
</organism>
<evidence type="ECO:0000256" key="3">
    <source>
        <dbReference type="ARBA" id="ARBA00022989"/>
    </source>
</evidence>
<name>A0A5N5QNM0_9AGAM</name>
<feature type="compositionally biased region" description="Low complexity" evidence="5">
    <location>
        <begin position="1121"/>
        <end position="1143"/>
    </location>
</feature>
<accession>A0A5N5QNM0</accession>
<evidence type="ECO:0000256" key="4">
    <source>
        <dbReference type="ARBA" id="ARBA00023136"/>
    </source>
</evidence>
<feature type="transmembrane region" description="Helical" evidence="6">
    <location>
        <begin position="769"/>
        <end position="800"/>
    </location>
</feature>
<feature type="compositionally biased region" description="Gly residues" evidence="5">
    <location>
        <begin position="924"/>
        <end position="943"/>
    </location>
</feature>
<evidence type="ECO:0000256" key="6">
    <source>
        <dbReference type="SAM" id="Phobius"/>
    </source>
</evidence>
<keyword evidence="3 6" id="KW-1133">Transmembrane helix</keyword>
<dbReference type="EMBL" id="SSOP01000045">
    <property type="protein sequence ID" value="KAB5593121.1"/>
    <property type="molecule type" value="Genomic_DNA"/>
</dbReference>
<evidence type="ECO:0000256" key="2">
    <source>
        <dbReference type="ARBA" id="ARBA00022692"/>
    </source>
</evidence>
<evidence type="ECO:0000256" key="5">
    <source>
        <dbReference type="SAM" id="MobiDB-lite"/>
    </source>
</evidence>